<keyword evidence="3" id="KW-1185">Reference proteome</keyword>
<accession>A0AAE1A0H1</accession>
<protein>
    <submittedName>
        <fullName evidence="2">Uncharacterized protein</fullName>
    </submittedName>
</protein>
<gene>
    <name evidence="2" type="ORF">RRG08_012931</name>
</gene>
<dbReference type="EMBL" id="JAWDGP010002895">
    <property type="protein sequence ID" value="KAK3778657.1"/>
    <property type="molecule type" value="Genomic_DNA"/>
</dbReference>
<name>A0AAE1A0H1_9GAST</name>
<sequence length="87" mass="9922">MGSLNRDRHVRFETPWRQRHLSALFMFVFRHRSPPLPSRRALTPHAQRALLHAARSPAKTGDTTPGCDPEPDLSRAPVDSCCSCYWP</sequence>
<organism evidence="2 3">
    <name type="scientific">Elysia crispata</name>
    <name type="common">lettuce slug</name>
    <dbReference type="NCBI Taxonomy" id="231223"/>
    <lineage>
        <taxon>Eukaryota</taxon>
        <taxon>Metazoa</taxon>
        <taxon>Spiralia</taxon>
        <taxon>Lophotrochozoa</taxon>
        <taxon>Mollusca</taxon>
        <taxon>Gastropoda</taxon>
        <taxon>Heterobranchia</taxon>
        <taxon>Euthyneura</taxon>
        <taxon>Panpulmonata</taxon>
        <taxon>Sacoglossa</taxon>
        <taxon>Placobranchoidea</taxon>
        <taxon>Plakobranchidae</taxon>
        <taxon>Elysia</taxon>
    </lineage>
</organism>
<evidence type="ECO:0000313" key="2">
    <source>
        <dbReference type="EMBL" id="KAK3778657.1"/>
    </source>
</evidence>
<feature type="region of interest" description="Disordered" evidence="1">
    <location>
        <begin position="53"/>
        <end position="78"/>
    </location>
</feature>
<evidence type="ECO:0000256" key="1">
    <source>
        <dbReference type="SAM" id="MobiDB-lite"/>
    </source>
</evidence>
<dbReference type="Proteomes" id="UP001283361">
    <property type="component" value="Unassembled WGS sequence"/>
</dbReference>
<comment type="caution">
    <text evidence="2">The sequence shown here is derived from an EMBL/GenBank/DDBJ whole genome shotgun (WGS) entry which is preliminary data.</text>
</comment>
<dbReference type="AlphaFoldDB" id="A0AAE1A0H1"/>
<proteinExistence type="predicted"/>
<evidence type="ECO:0000313" key="3">
    <source>
        <dbReference type="Proteomes" id="UP001283361"/>
    </source>
</evidence>
<reference evidence="2" key="1">
    <citation type="journal article" date="2023" name="G3 (Bethesda)">
        <title>A reference genome for the long-term kleptoplast-retaining sea slug Elysia crispata morphotype clarki.</title>
        <authorList>
            <person name="Eastman K.E."/>
            <person name="Pendleton A.L."/>
            <person name="Shaikh M.A."/>
            <person name="Suttiyut T."/>
            <person name="Ogas R."/>
            <person name="Tomko P."/>
            <person name="Gavelis G."/>
            <person name="Widhalm J.R."/>
            <person name="Wisecaver J.H."/>
        </authorList>
    </citation>
    <scope>NUCLEOTIDE SEQUENCE</scope>
    <source>
        <strain evidence="2">ECLA1</strain>
    </source>
</reference>